<reference evidence="1 3" key="1">
    <citation type="journal article" date="2017" name="Nature">
        <title>The sunflower genome provides insights into oil metabolism, flowering and Asterid evolution.</title>
        <authorList>
            <person name="Badouin H."/>
            <person name="Gouzy J."/>
            <person name="Grassa C.J."/>
            <person name="Murat F."/>
            <person name="Staton S.E."/>
            <person name="Cottret L."/>
            <person name="Lelandais-Briere C."/>
            <person name="Owens G.L."/>
            <person name="Carrere S."/>
            <person name="Mayjonade B."/>
            <person name="Legrand L."/>
            <person name="Gill N."/>
            <person name="Kane N.C."/>
            <person name="Bowers J.E."/>
            <person name="Hubner S."/>
            <person name="Bellec A."/>
            <person name="Berard A."/>
            <person name="Berges H."/>
            <person name="Blanchet N."/>
            <person name="Boniface M.C."/>
            <person name="Brunel D."/>
            <person name="Catrice O."/>
            <person name="Chaidir N."/>
            <person name="Claudel C."/>
            <person name="Donnadieu C."/>
            <person name="Faraut T."/>
            <person name="Fievet G."/>
            <person name="Helmstetter N."/>
            <person name="King M."/>
            <person name="Knapp S.J."/>
            <person name="Lai Z."/>
            <person name="Le Paslier M.C."/>
            <person name="Lippi Y."/>
            <person name="Lorenzon L."/>
            <person name="Mandel J.R."/>
            <person name="Marage G."/>
            <person name="Marchand G."/>
            <person name="Marquand E."/>
            <person name="Bret-Mestries E."/>
            <person name="Morien E."/>
            <person name="Nambeesan S."/>
            <person name="Nguyen T."/>
            <person name="Pegot-Espagnet P."/>
            <person name="Pouilly N."/>
            <person name="Raftis F."/>
            <person name="Sallet E."/>
            <person name="Schiex T."/>
            <person name="Thomas J."/>
            <person name="Vandecasteele C."/>
            <person name="Vares D."/>
            <person name="Vear F."/>
            <person name="Vautrin S."/>
            <person name="Crespi M."/>
            <person name="Mangin B."/>
            <person name="Burke J.M."/>
            <person name="Salse J."/>
            <person name="Munos S."/>
            <person name="Vincourt P."/>
            <person name="Rieseberg L.H."/>
            <person name="Langlade N.B."/>
        </authorList>
    </citation>
    <scope>NUCLEOTIDE SEQUENCE [LARGE SCALE GENOMIC DNA]</scope>
    <source>
        <strain evidence="3">cv. SF193</strain>
        <tissue evidence="1">Leaves</tissue>
    </source>
</reference>
<reference evidence="2" key="2">
    <citation type="submission" date="2017-02" db="EMBL/GenBank/DDBJ databases">
        <title>Sunflower complete genome.</title>
        <authorList>
            <person name="Langlade N."/>
            <person name="Munos S."/>
        </authorList>
    </citation>
    <scope>NUCLEOTIDE SEQUENCE [LARGE SCALE GENOMIC DNA]</scope>
    <source>
        <tissue evidence="2">Leaves</tissue>
    </source>
</reference>
<proteinExistence type="predicted"/>
<name>A0A251UJN6_HELAN</name>
<sequence>MEIASTMKSDAYISNSYSVVRDENGNGNVKLDCPALGNSFLLNKFQHSYRR</sequence>
<evidence type="ECO:0000313" key="2">
    <source>
        <dbReference type="EMBL" id="OTG23558.1"/>
    </source>
</evidence>
<accession>A0A251UJN6</accession>
<reference evidence="1" key="3">
    <citation type="submission" date="2020-06" db="EMBL/GenBank/DDBJ databases">
        <title>Helianthus annuus Genome sequencing and assembly Release 2.</title>
        <authorList>
            <person name="Gouzy J."/>
            <person name="Langlade N."/>
            <person name="Munos S."/>
        </authorList>
    </citation>
    <scope>NUCLEOTIDE SEQUENCE</scope>
    <source>
        <tissue evidence="1">Leaves</tissue>
    </source>
</reference>
<dbReference type="Gramene" id="mRNA:HanXRQr2_Chr06g0277311">
    <property type="protein sequence ID" value="mRNA:HanXRQr2_Chr06g0277311"/>
    <property type="gene ID" value="HanXRQr2_Chr06g0277311"/>
</dbReference>
<dbReference type="InParanoid" id="A0A251UJN6"/>
<gene>
    <name evidence="2" type="ORF">HannXRQ_Chr06g0183861</name>
    <name evidence="1" type="ORF">HanXRQr2_Chr06g0277311</name>
</gene>
<evidence type="ECO:0000313" key="1">
    <source>
        <dbReference type="EMBL" id="KAF5803938.1"/>
    </source>
</evidence>
<dbReference type="EMBL" id="CM007895">
    <property type="protein sequence ID" value="OTG23558.1"/>
    <property type="molecule type" value="Genomic_DNA"/>
</dbReference>
<dbReference type="Proteomes" id="UP000215914">
    <property type="component" value="Chromosome 6"/>
</dbReference>
<organism evidence="2 3">
    <name type="scientific">Helianthus annuus</name>
    <name type="common">Common sunflower</name>
    <dbReference type="NCBI Taxonomy" id="4232"/>
    <lineage>
        <taxon>Eukaryota</taxon>
        <taxon>Viridiplantae</taxon>
        <taxon>Streptophyta</taxon>
        <taxon>Embryophyta</taxon>
        <taxon>Tracheophyta</taxon>
        <taxon>Spermatophyta</taxon>
        <taxon>Magnoliopsida</taxon>
        <taxon>eudicotyledons</taxon>
        <taxon>Gunneridae</taxon>
        <taxon>Pentapetalae</taxon>
        <taxon>asterids</taxon>
        <taxon>campanulids</taxon>
        <taxon>Asterales</taxon>
        <taxon>Asteraceae</taxon>
        <taxon>Asteroideae</taxon>
        <taxon>Heliantheae alliance</taxon>
        <taxon>Heliantheae</taxon>
        <taxon>Helianthus</taxon>
    </lineage>
</organism>
<dbReference type="EMBL" id="MNCJ02000321">
    <property type="protein sequence ID" value="KAF5803938.1"/>
    <property type="molecule type" value="Genomic_DNA"/>
</dbReference>
<protein>
    <submittedName>
        <fullName evidence="2">Uncharacterized protein</fullName>
    </submittedName>
</protein>
<keyword evidence="3" id="KW-1185">Reference proteome</keyword>
<dbReference type="AlphaFoldDB" id="A0A251UJN6"/>
<evidence type="ECO:0000313" key="3">
    <source>
        <dbReference type="Proteomes" id="UP000215914"/>
    </source>
</evidence>